<name>B1I485_DESAP</name>
<evidence type="ECO:0000256" key="1">
    <source>
        <dbReference type="SAM" id="Phobius"/>
    </source>
</evidence>
<dbReference type="Proteomes" id="UP000008544">
    <property type="component" value="Chromosome"/>
</dbReference>
<organism evidence="2 3">
    <name type="scientific">Desulforudis audaxviator (strain MP104C)</name>
    <dbReference type="NCBI Taxonomy" id="477974"/>
    <lineage>
        <taxon>Bacteria</taxon>
        <taxon>Bacillati</taxon>
        <taxon>Bacillota</taxon>
        <taxon>Clostridia</taxon>
        <taxon>Thermoanaerobacterales</taxon>
        <taxon>Candidatus Desulforudaceae</taxon>
        <taxon>Candidatus Desulforudis</taxon>
    </lineage>
</organism>
<gene>
    <name evidence="2" type="ordered locus">Daud_1283</name>
</gene>
<evidence type="ECO:0000313" key="2">
    <source>
        <dbReference type="EMBL" id="ACA59794.1"/>
    </source>
</evidence>
<reference evidence="2 3" key="2">
    <citation type="journal article" date="2008" name="Science">
        <title>Environmental genomics reveals a single-species ecosystem deep within Earth.</title>
        <authorList>
            <person name="Chivian D."/>
            <person name="Brodie E.L."/>
            <person name="Alm E.J."/>
            <person name="Culley D.E."/>
            <person name="Dehal P.S."/>
            <person name="Desantis T.Z."/>
            <person name="Gihring T.M."/>
            <person name="Lapidus A."/>
            <person name="Lin L.H."/>
            <person name="Lowry S.R."/>
            <person name="Moser D.P."/>
            <person name="Richardson P.M."/>
            <person name="Southam G."/>
            <person name="Wanger G."/>
            <person name="Pratt L.M."/>
            <person name="Andersen G.L."/>
            <person name="Hazen T.C."/>
            <person name="Brockman F.J."/>
            <person name="Arkin A.P."/>
            <person name="Onstott T.C."/>
        </authorList>
    </citation>
    <scope>NUCLEOTIDE SEQUENCE [LARGE SCALE GENOMIC DNA]</scope>
    <source>
        <strain evidence="2 3">MP104C</strain>
    </source>
</reference>
<sequence>MFIVVISQLKRKLLFALRLCLLVIIFTLLVIQIYGVFKTGAAPPAGPVTAGPAGAGGFLEQMVDWLKDYYRGNPW</sequence>
<dbReference type="KEGG" id="dau:Daud_1283"/>
<dbReference type="RefSeq" id="WP_012302379.1">
    <property type="nucleotide sequence ID" value="NC_010424.1"/>
</dbReference>
<keyword evidence="1" id="KW-1133">Transmembrane helix</keyword>
<feature type="transmembrane region" description="Helical" evidence="1">
    <location>
        <begin position="12"/>
        <end position="37"/>
    </location>
</feature>
<reference evidence="3" key="1">
    <citation type="submission" date="2007-10" db="EMBL/GenBank/DDBJ databases">
        <title>Complete sequence of chromosome of Desulforudis audaxviator MP104C.</title>
        <authorList>
            <person name="Copeland A."/>
            <person name="Lucas S."/>
            <person name="Lapidus A."/>
            <person name="Barry K."/>
            <person name="Glavina del Rio T."/>
            <person name="Dalin E."/>
            <person name="Tice H."/>
            <person name="Bruce D."/>
            <person name="Pitluck S."/>
            <person name="Lowry S.R."/>
            <person name="Larimer F."/>
            <person name="Land M.L."/>
            <person name="Hauser L."/>
            <person name="Kyrpides N."/>
            <person name="Ivanova N.N."/>
            <person name="Richardson P."/>
        </authorList>
    </citation>
    <scope>NUCLEOTIDE SEQUENCE [LARGE SCALE GENOMIC DNA]</scope>
    <source>
        <strain evidence="3">MP104C</strain>
    </source>
</reference>
<dbReference type="EMBL" id="CP000860">
    <property type="protein sequence ID" value="ACA59794.1"/>
    <property type="molecule type" value="Genomic_DNA"/>
</dbReference>
<evidence type="ECO:0000313" key="3">
    <source>
        <dbReference type="Proteomes" id="UP000008544"/>
    </source>
</evidence>
<keyword evidence="1" id="KW-0472">Membrane</keyword>
<proteinExistence type="predicted"/>
<accession>B1I485</accession>
<dbReference type="HOGENOM" id="CLU_2665089_0_0_9"/>
<protein>
    <submittedName>
        <fullName evidence="2">Uncharacterized protein</fullName>
    </submittedName>
</protein>
<dbReference type="STRING" id="477974.Daud_1283"/>
<keyword evidence="3" id="KW-1185">Reference proteome</keyword>
<dbReference type="AlphaFoldDB" id="B1I485"/>
<keyword evidence="1" id="KW-0812">Transmembrane</keyword>